<gene>
    <name evidence="3" type="ORF">B0T25DRAFT_564196</name>
</gene>
<dbReference type="Pfam" id="PF13391">
    <property type="entry name" value="HNH_2"/>
    <property type="match status" value="1"/>
</dbReference>
<reference evidence="3" key="2">
    <citation type="submission" date="2023-06" db="EMBL/GenBank/DDBJ databases">
        <authorList>
            <consortium name="Lawrence Berkeley National Laboratory"/>
            <person name="Haridas S."/>
            <person name="Hensen N."/>
            <person name="Bonometti L."/>
            <person name="Westerberg I."/>
            <person name="Brannstrom I.O."/>
            <person name="Guillou S."/>
            <person name="Cros-Aarteil S."/>
            <person name="Calhoun S."/>
            <person name="Kuo A."/>
            <person name="Mondo S."/>
            <person name="Pangilinan J."/>
            <person name="Riley R."/>
            <person name="Labutti K."/>
            <person name="Andreopoulos B."/>
            <person name="Lipzen A."/>
            <person name="Chen C."/>
            <person name="Yanf M."/>
            <person name="Daum C."/>
            <person name="Ng V."/>
            <person name="Clum A."/>
            <person name="Steindorff A."/>
            <person name="Ohm R."/>
            <person name="Martin F."/>
            <person name="Silar P."/>
            <person name="Natvig D."/>
            <person name="Lalanne C."/>
            <person name="Gautier V."/>
            <person name="Ament-Velasquez S.L."/>
            <person name="Kruys A."/>
            <person name="Hutchinson M.I."/>
            <person name="Powell A.J."/>
            <person name="Barry K."/>
            <person name="Miller A.N."/>
            <person name="Grigoriev I.V."/>
            <person name="Debuchy R."/>
            <person name="Gladieux P."/>
            <person name="Thoren M.H."/>
            <person name="Johannesson H."/>
        </authorList>
    </citation>
    <scope>NUCLEOTIDE SEQUENCE</scope>
    <source>
        <strain evidence="3">CBS 955.72</strain>
    </source>
</reference>
<dbReference type="AlphaFoldDB" id="A0AAJ0HQ83"/>
<protein>
    <recommendedName>
        <fullName evidence="2">HNH nuclease domain-containing protein</fullName>
    </recommendedName>
</protein>
<dbReference type="EMBL" id="JAUIQD010000002">
    <property type="protein sequence ID" value="KAK3359158.1"/>
    <property type="molecule type" value="Genomic_DNA"/>
</dbReference>
<keyword evidence="4" id="KW-1185">Reference proteome</keyword>
<name>A0AAJ0HQ83_9PEZI</name>
<organism evidence="3 4">
    <name type="scientific">Lasiosphaeria hispida</name>
    <dbReference type="NCBI Taxonomy" id="260671"/>
    <lineage>
        <taxon>Eukaryota</taxon>
        <taxon>Fungi</taxon>
        <taxon>Dikarya</taxon>
        <taxon>Ascomycota</taxon>
        <taxon>Pezizomycotina</taxon>
        <taxon>Sordariomycetes</taxon>
        <taxon>Sordariomycetidae</taxon>
        <taxon>Sordariales</taxon>
        <taxon>Lasiosphaeriaceae</taxon>
        <taxon>Lasiosphaeria</taxon>
    </lineage>
</organism>
<accession>A0AAJ0HQ83</accession>
<dbReference type="Proteomes" id="UP001275084">
    <property type="component" value="Unassembled WGS sequence"/>
</dbReference>
<dbReference type="InterPro" id="IPR003615">
    <property type="entry name" value="HNH_nuc"/>
</dbReference>
<evidence type="ECO:0000256" key="1">
    <source>
        <dbReference type="SAM" id="MobiDB-lite"/>
    </source>
</evidence>
<feature type="region of interest" description="Disordered" evidence="1">
    <location>
        <begin position="1"/>
        <end position="22"/>
    </location>
</feature>
<reference evidence="3" key="1">
    <citation type="journal article" date="2023" name="Mol. Phylogenet. Evol.">
        <title>Genome-scale phylogeny and comparative genomics of the fungal order Sordariales.</title>
        <authorList>
            <person name="Hensen N."/>
            <person name="Bonometti L."/>
            <person name="Westerberg I."/>
            <person name="Brannstrom I.O."/>
            <person name="Guillou S."/>
            <person name="Cros-Aarteil S."/>
            <person name="Calhoun S."/>
            <person name="Haridas S."/>
            <person name="Kuo A."/>
            <person name="Mondo S."/>
            <person name="Pangilinan J."/>
            <person name="Riley R."/>
            <person name="LaButti K."/>
            <person name="Andreopoulos B."/>
            <person name="Lipzen A."/>
            <person name="Chen C."/>
            <person name="Yan M."/>
            <person name="Daum C."/>
            <person name="Ng V."/>
            <person name="Clum A."/>
            <person name="Steindorff A."/>
            <person name="Ohm R.A."/>
            <person name="Martin F."/>
            <person name="Silar P."/>
            <person name="Natvig D.O."/>
            <person name="Lalanne C."/>
            <person name="Gautier V."/>
            <person name="Ament-Velasquez S.L."/>
            <person name="Kruys A."/>
            <person name="Hutchinson M.I."/>
            <person name="Powell A.J."/>
            <person name="Barry K."/>
            <person name="Miller A.N."/>
            <person name="Grigoriev I.V."/>
            <person name="Debuchy R."/>
            <person name="Gladieux P."/>
            <person name="Hiltunen Thoren M."/>
            <person name="Johannesson H."/>
        </authorList>
    </citation>
    <scope>NUCLEOTIDE SEQUENCE</scope>
    <source>
        <strain evidence="3">CBS 955.72</strain>
    </source>
</reference>
<evidence type="ECO:0000313" key="3">
    <source>
        <dbReference type="EMBL" id="KAK3359158.1"/>
    </source>
</evidence>
<comment type="caution">
    <text evidence="3">The sequence shown here is derived from an EMBL/GenBank/DDBJ whole genome shotgun (WGS) entry which is preliminary data.</text>
</comment>
<sequence length="277" mass="30840">MEIPDNLGNPFASFGEIPPRPSVSAETIEDEYESSISSMFSSPNLGEDLKAKALQALECYTPLHPSDDTINLLRAFMDHLPTKGQLVLVAEIVEHANDPGKLRMLRNFLVGAILKPMKLASGRTPEASRSSAPEFENDINASMATIESFSSNEQSQLRQDCLKRDGHRCVISGIIDRKHFFKLPPASRQGRRHGEVQAAHILPFALSEFNENNALEVRKKATIWWALYRYFPIIGPDTIGASTINKRENAIILHSAIHGNFGKFGIAFEPLNQLYQV</sequence>
<feature type="domain" description="HNH nuclease" evidence="2">
    <location>
        <begin position="169"/>
        <end position="269"/>
    </location>
</feature>
<evidence type="ECO:0000313" key="4">
    <source>
        <dbReference type="Proteomes" id="UP001275084"/>
    </source>
</evidence>
<proteinExistence type="predicted"/>
<evidence type="ECO:0000259" key="2">
    <source>
        <dbReference type="Pfam" id="PF13391"/>
    </source>
</evidence>